<feature type="compositionally biased region" description="Polar residues" evidence="1">
    <location>
        <begin position="30"/>
        <end position="39"/>
    </location>
</feature>
<proteinExistence type="predicted"/>
<feature type="region of interest" description="Disordered" evidence="1">
    <location>
        <begin position="24"/>
        <end position="62"/>
    </location>
</feature>
<comment type="caution">
    <text evidence="2">The sequence shown here is derived from an EMBL/GenBank/DDBJ whole genome shotgun (WGS) entry which is preliminary data.</text>
</comment>
<protein>
    <submittedName>
        <fullName evidence="2">Uncharacterized protein</fullName>
    </submittedName>
</protein>
<evidence type="ECO:0000313" key="2">
    <source>
        <dbReference type="EMBL" id="MFD2255205.1"/>
    </source>
</evidence>
<reference evidence="3" key="1">
    <citation type="journal article" date="2019" name="Int. J. Syst. Evol. Microbiol.">
        <title>The Global Catalogue of Microorganisms (GCM) 10K type strain sequencing project: providing services to taxonomists for standard genome sequencing and annotation.</title>
        <authorList>
            <consortium name="The Broad Institute Genomics Platform"/>
            <consortium name="The Broad Institute Genome Sequencing Center for Infectious Disease"/>
            <person name="Wu L."/>
            <person name="Ma J."/>
        </authorList>
    </citation>
    <scope>NUCLEOTIDE SEQUENCE [LARGE SCALE GENOMIC DNA]</scope>
    <source>
        <strain evidence="3">CGMCC 4.7106</strain>
    </source>
</reference>
<evidence type="ECO:0000256" key="1">
    <source>
        <dbReference type="SAM" id="MobiDB-lite"/>
    </source>
</evidence>
<sequence>MVPALFLALSLGVVLGMKAFLQREPDTSTRHSNQPSETATPPKDEGDTFESLTGDPENTALPTEAPVMPAIAEPNSETPPEQEAKAVDGGIAANALLEKFLSMDSLEERMPHLETRRDESELIDSPLNSSLPEIEKITVDVRETNSIEQVIDYYYLVDFATESGTPNLQTMLVRTRGTGPPKVVVDPFLDLYGGRFANFAASPGKDAGTFQVIISAGAFCYDDVPNPEKKFTLKILAREDAKEIAKAYFGKKSKIGYMLEDETSGLAYGQPKPCTVFMRWNTEEDPEKPFLEALDIKALNWNP</sequence>
<keyword evidence="3" id="KW-1185">Reference proteome</keyword>
<accession>A0ABW5D6F1</accession>
<name>A0ABW5D6F1_9BACT</name>
<evidence type="ECO:0000313" key="3">
    <source>
        <dbReference type="Proteomes" id="UP001597375"/>
    </source>
</evidence>
<gene>
    <name evidence="2" type="ORF">ACFSSA_00825</name>
</gene>
<dbReference type="Proteomes" id="UP001597375">
    <property type="component" value="Unassembled WGS sequence"/>
</dbReference>
<dbReference type="EMBL" id="JBHUIT010000001">
    <property type="protein sequence ID" value="MFD2255205.1"/>
    <property type="molecule type" value="Genomic_DNA"/>
</dbReference>
<organism evidence="2 3">
    <name type="scientific">Luteolibacter algae</name>
    <dbReference type="NCBI Taxonomy" id="454151"/>
    <lineage>
        <taxon>Bacteria</taxon>
        <taxon>Pseudomonadati</taxon>
        <taxon>Verrucomicrobiota</taxon>
        <taxon>Verrucomicrobiia</taxon>
        <taxon>Verrucomicrobiales</taxon>
        <taxon>Verrucomicrobiaceae</taxon>
        <taxon>Luteolibacter</taxon>
    </lineage>
</organism>